<organismHost>
    <name type="scientific">Tortricidae</name>
    <dbReference type="NCBI Taxonomy" id="7139"/>
</organismHost>
<name>A0A2H4ZKC4_GVCL</name>
<evidence type="ECO:0000313" key="1">
    <source>
        <dbReference type="EMBL" id="AUF82015.1"/>
    </source>
</evidence>
<sequence length="234" mass="27926">MSRGVHYFRCEYDDLYKFEWPVVLDEQLNLWLDVICLREIGLTTNVDTRKLFSFGNQITEHQLSIDTLNKKVIGESLSTSVDEKSEFCKANDLINLTNLHDNHKTVIKQFLYQQLPYYIDIHLNNIHLMSLFDVTDYWNFIEYNDKVRKYWLFRLKIVVMKFENEKHKPEDPDSKKGAEPENQKLLCEKIYENVKLQLSNLNTYKEVEKIHVMRSFLKLLKGSVGLLEILLQWN</sequence>
<dbReference type="EMBL" id="MF974563">
    <property type="protein sequence ID" value="AUF82015.1"/>
    <property type="molecule type" value="Genomic_DNA"/>
</dbReference>
<reference evidence="1" key="1">
    <citation type="journal article" date="2017" name="Int. J. Mol. Sci.">
        <title>Genome Analysis and Genetic Stability of the Cryptophlebia leucotreta Granulovirus (CrleGV-SA) after 15 Years of Commercial Use as a Biopesticide.</title>
        <authorList>
            <person name="van der Merwe M."/>
            <person name="Jukes M.D."/>
            <person name="Rabalski L."/>
            <person name="Knox C."/>
            <person name="Opoku-Debrah J.K."/>
            <person name="Moore S.D."/>
            <person name="Krejmer-Rabalska M."/>
            <person name="Szewczyk B."/>
            <person name="Hill M.P."/>
        </authorList>
    </citation>
    <scope>NUCLEOTIDE SEQUENCE</scope>
    <source>
        <strain evidence="1">CrleGV-SA</strain>
    </source>
</reference>
<accession>A0A2H4ZKC4</accession>
<proteinExistence type="predicted"/>
<organism evidence="1">
    <name type="scientific">Cryptophlebia leucotreta granulosis virus</name>
    <name type="common">ClGV</name>
    <name type="synonym">Cryptophlebia leucotreta granulovirus</name>
    <dbReference type="NCBI Taxonomy" id="35254"/>
    <lineage>
        <taxon>Viruses</taxon>
        <taxon>Viruses incertae sedis</taxon>
        <taxon>Naldaviricetes</taxon>
        <taxon>Lefavirales</taxon>
        <taxon>Baculoviridae</taxon>
        <taxon>Betabaculovirus</taxon>
        <taxon>Betabaculovirus cryleucotretae</taxon>
    </lineage>
</organism>
<protein>
    <submittedName>
        <fullName evidence="1">Uncharacterized protein</fullName>
    </submittedName>
</protein>